<reference evidence="1 2" key="1">
    <citation type="submission" date="2013-02" db="EMBL/GenBank/DDBJ databases">
        <title>The Genome Sequence of Acinetobacter sp. NIPH 758.</title>
        <authorList>
            <consortium name="The Broad Institute Genome Sequencing Platform"/>
            <consortium name="The Broad Institute Genome Sequencing Center for Infectious Disease"/>
            <person name="Cerqueira G."/>
            <person name="Feldgarden M."/>
            <person name="Courvalin P."/>
            <person name="Perichon B."/>
            <person name="Grillot-Courvalin C."/>
            <person name="Clermont D."/>
            <person name="Rocha E."/>
            <person name="Yoon E.-J."/>
            <person name="Nemec A."/>
            <person name="Walker B."/>
            <person name="Young S.K."/>
            <person name="Zeng Q."/>
            <person name="Gargeya S."/>
            <person name="Fitzgerald M."/>
            <person name="Haas B."/>
            <person name="Abouelleil A."/>
            <person name="Alvarado L."/>
            <person name="Arachchi H.M."/>
            <person name="Berlin A.M."/>
            <person name="Chapman S.B."/>
            <person name="Dewar J."/>
            <person name="Goldberg J."/>
            <person name="Griggs A."/>
            <person name="Gujja S."/>
            <person name="Hansen M."/>
            <person name="Howarth C."/>
            <person name="Imamovic A."/>
            <person name="Larimer J."/>
            <person name="McCowan C."/>
            <person name="Murphy C."/>
            <person name="Neiman D."/>
            <person name="Pearson M."/>
            <person name="Priest M."/>
            <person name="Roberts A."/>
            <person name="Saif S."/>
            <person name="Shea T."/>
            <person name="Sisk P."/>
            <person name="Sykes S."/>
            <person name="Wortman J."/>
            <person name="Nusbaum C."/>
            <person name="Birren B."/>
        </authorList>
    </citation>
    <scope>NUCLEOTIDE SEQUENCE [LARGE SCALE GENOMIC DNA]</scope>
    <source>
        <strain evidence="1 2">NIPH 758</strain>
    </source>
</reference>
<proteinExistence type="predicted"/>
<dbReference type="HOGENOM" id="CLU_2911949_0_0_6"/>
<organism evidence="1 2">
    <name type="scientific">Acinetobacter vivianii</name>
    <dbReference type="NCBI Taxonomy" id="1776742"/>
    <lineage>
        <taxon>Bacteria</taxon>
        <taxon>Pseudomonadati</taxon>
        <taxon>Pseudomonadota</taxon>
        <taxon>Gammaproteobacteria</taxon>
        <taxon>Moraxellales</taxon>
        <taxon>Moraxellaceae</taxon>
        <taxon>Acinetobacter</taxon>
    </lineage>
</organism>
<dbReference type="Proteomes" id="UP000013049">
    <property type="component" value="Unassembled WGS sequence"/>
</dbReference>
<accession>N8W7B9</accession>
<evidence type="ECO:0000313" key="1">
    <source>
        <dbReference type="EMBL" id="ENU92773.1"/>
    </source>
</evidence>
<protein>
    <submittedName>
        <fullName evidence="1">Uncharacterized protein</fullName>
    </submittedName>
</protein>
<name>N8W7B9_9GAMM</name>
<dbReference type="AlphaFoldDB" id="N8W7B9"/>
<sequence>MKIFNPKELAKIESQVHLGPINSYNSKQILLDVKLEKFNDTVIAPSKCKYLEIFLRKIKPP</sequence>
<gene>
    <name evidence="1" type="ORF">F971_01760</name>
</gene>
<evidence type="ECO:0000313" key="2">
    <source>
        <dbReference type="Proteomes" id="UP000013049"/>
    </source>
</evidence>
<comment type="caution">
    <text evidence="1">The sequence shown here is derived from an EMBL/GenBank/DDBJ whole genome shotgun (WGS) entry which is preliminary data.</text>
</comment>
<dbReference type="EMBL" id="APPC01000016">
    <property type="protein sequence ID" value="ENU92773.1"/>
    <property type="molecule type" value="Genomic_DNA"/>
</dbReference>